<keyword evidence="4" id="KW-1185">Reference proteome</keyword>
<dbReference type="PANTHER" id="PTHR30619:SF7">
    <property type="entry name" value="BETA-LACTAMASE DOMAIN PROTEIN"/>
    <property type="match status" value="1"/>
</dbReference>
<dbReference type="AlphaFoldDB" id="A0A544TCW9"/>
<dbReference type="InterPro" id="IPR036415">
    <property type="entry name" value="Lamin_tail_dom_sf"/>
</dbReference>
<feature type="chain" id="PRO_5038885814" evidence="1">
    <location>
        <begin position="22"/>
        <end position="401"/>
    </location>
</feature>
<proteinExistence type="predicted"/>
<dbReference type="Pfam" id="PF00753">
    <property type="entry name" value="Lactamase_B"/>
    <property type="match status" value="1"/>
</dbReference>
<dbReference type="SMART" id="SM00849">
    <property type="entry name" value="Lactamase_B"/>
    <property type="match status" value="1"/>
</dbReference>
<sequence>MKQVLSIISALLLLITFGCTLETQNDSQETKVETSSTETNAKKEMSVHFIDVGQGDSILIQSPEGKNMLVDGGKREKGKDVVTYLRQHGVDKLDYVVATHPDADHIGGLLAVLNSVSIKNFVDSGKEHTTQTYEQMLQLILDKHIPFIVPSVGDTIPLDSDIEITVLNTGENVDDNNEASIVLKVQYEDVSFLLTGDADAGVEKSMIKEYNLKSTVLKAGHHGSDTSSSDAFIREVQPEVTILSYGENNMYGHPTPVIVTRLKKANSDIYSTAEIGNIVVRTDGKDYTVATDSLRNDKESVAETPLYISEKDVREEIVGITNQGEEAVNLEGWQLVSVAGNQVYSFPNMTIDAGETIYITSGPEAREDETHLKWTSRQMWRNGGDAAQLLNEKGVVLSEVK</sequence>
<dbReference type="Gene3D" id="3.60.15.10">
    <property type="entry name" value="Ribonuclease Z/Hydroxyacylglutathione hydrolase-like"/>
    <property type="match status" value="1"/>
</dbReference>
<evidence type="ECO:0000313" key="4">
    <source>
        <dbReference type="Proteomes" id="UP000318937"/>
    </source>
</evidence>
<reference evidence="3 4" key="1">
    <citation type="submission" date="2019-05" db="EMBL/GenBank/DDBJ databases">
        <title>Psychrobacillus vulpis sp. nov., a new species isolated from feces of a red fox that inhabits in The Tablas de Daimiel Natural Park, Albacete, Spain.</title>
        <authorList>
            <person name="Rodriguez M."/>
            <person name="Reina J.C."/>
            <person name="Bejar V."/>
            <person name="Llamas I."/>
        </authorList>
    </citation>
    <scope>NUCLEOTIDE SEQUENCE [LARGE SCALE GENOMIC DNA]</scope>
    <source>
        <strain evidence="3 4">NHI-2</strain>
    </source>
</reference>
<comment type="caution">
    <text evidence="3">The sequence shown here is derived from an EMBL/GenBank/DDBJ whole genome shotgun (WGS) entry which is preliminary data.</text>
</comment>
<dbReference type="Pfam" id="PF00932">
    <property type="entry name" value="LTD"/>
    <property type="match status" value="1"/>
</dbReference>
<name>A0A544TCW9_9BACI</name>
<dbReference type="PANTHER" id="PTHR30619">
    <property type="entry name" value="DNA INTERNALIZATION/COMPETENCE PROTEIN COMEC/REC2"/>
    <property type="match status" value="1"/>
</dbReference>
<dbReference type="InterPro" id="IPR001322">
    <property type="entry name" value="Lamin_tail_dom"/>
</dbReference>
<dbReference type="RefSeq" id="WP_142607161.1">
    <property type="nucleotide sequence ID" value="NZ_VDGG01000016.1"/>
</dbReference>
<keyword evidence="1" id="KW-0732">Signal</keyword>
<dbReference type="InterPro" id="IPR035681">
    <property type="entry name" value="ComA-like_MBL"/>
</dbReference>
<dbReference type="EMBL" id="VDGG01000016">
    <property type="protein sequence ID" value="TQR15313.1"/>
    <property type="molecule type" value="Genomic_DNA"/>
</dbReference>
<evidence type="ECO:0000256" key="1">
    <source>
        <dbReference type="SAM" id="SignalP"/>
    </source>
</evidence>
<organism evidence="3 4">
    <name type="scientific">Psychrobacillus soli</name>
    <dbReference type="NCBI Taxonomy" id="1543965"/>
    <lineage>
        <taxon>Bacteria</taxon>
        <taxon>Bacillati</taxon>
        <taxon>Bacillota</taxon>
        <taxon>Bacilli</taxon>
        <taxon>Bacillales</taxon>
        <taxon>Bacillaceae</taxon>
        <taxon>Psychrobacillus</taxon>
    </lineage>
</organism>
<dbReference type="GO" id="GO:0016787">
    <property type="term" value="F:hydrolase activity"/>
    <property type="evidence" value="ECO:0007669"/>
    <property type="project" value="UniProtKB-KW"/>
</dbReference>
<protein>
    <submittedName>
        <fullName evidence="3">MBL fold metallo-hydrolase</fullName>
    </submittedName>
</protein>
<dbReference type="CDD" id="cd07731">
    <property type="entry name" value="ComA-like_MBL-fold"/>
    <property type="match status" value="1"/>
</dbReference>
<dbReference type="SUPFAM" id="SSF74853">
    <property type="entry name" value="Lamin A/C globular tail domain"/>
    <property type="match status" value="1"/>
</dbReference>
<accession>A0A544TCW9</accession>
<dbReference type="Gene3D" id="2.60.40.1260">
    <property type="entry name" value="Lamin Tail domain"/>
    <property type="match status" value="1"/>
</dbReference>
<feature type="domain" description="LTD" evidence="2">
    <location>
        <begin position="299"/>
        <end position="401"/>
    </location>
</feature>
<evidence type="ECO:0000259" key="2">
    <source>
        <dbReference type="PROSITE" id="PS51841"/>
    </source>
</evidence>
<feature type="signal peptide" evidence="1">
    <location>
        <begin position="1"/>
        <end position="21"/>
    </location>
</feature>
<dbReference type="OrthoDB" id="9761531at2"/>
<dbReference type="InterPro" id="IPR052159">
    <property type="entry name" value="Competence_DNA_uptake"/>
</dbReference>
<dbReference type="InterPro" id="IPR001279">
    <property type="entry name" value="Metallo-B-lactamas"/>
</dbReference>
<evidence type="ECO:0000313" key="3">
    <source>
        <dbReference type="EMBL" id="TQR15313.1"/>
    </source>
</evidence>
<dbReference type="PROSITE" id="PS51841">
    <property type="entry name" value="LTD"/>
    <property type="match status" value="1"/>
</dbReference>
<dbReference type="SUPFAM" id="SSF56281">
    <property type="entry name" value="Metallo-hydrolase/oxidoreductase"/>
    <property type="match status" value="1"/>
</dbReference>
<dbReference type="InterPro" id="IPR036866">
    <property type="entry name" value="RibonucZ/Hydroxyglut_hydro"/>
</dbReference>
<gene>
    <name evidence="3" type="ORF">FG383_09420</name>
</gene>
<keyword evidence="3" id="KW-0378">Hydrolase</keyword>
<dbReference type="PROSITE" id="PS51257">
    <property type="entry name" value="PROKAR_LIPOPROTEIN"/>
    <property type="match status" value="1"/>
</dbReference>
<dbReference type="Proteomes" id="UP000318937">
    <property type="component" value="Unassembled WGS sequence"/>
</dbReference>